<organism evidence="7 8">
    <name type="scientific">Paenibacillus mellifer</name>
    <dbReference type="NCBI Taxonomy" id="2937794"/>
    <lineage>
        <taxon>Bacteria</taxon>
        <taxon>Bacillati</taxon>
        <taxon>Bacillota</taxon>
        <taxon>Bacilli</taxon>
        <taxon>Bacillales</taxon>
        <taxon>Paenibacillaceae</taxon>
        <taxon>Paenibacillus</taxon>
    </lineage>
</organism>
<dbReference type="InterPro" id="IPR006139">
    <property type="entry name" value="D-isomer_2_OHA_DH_cat_dom"/>
</dbReference>
<evidence type="ECO:0000256" key="4">
    <source>
        <dbReference type="RuleBase" id="RU003719"/>
    </source>
</evidence>
<dbReference type="GO" id="GO:0051287">
    <property type="term" value="F:NAD binding"/>
    <property type="evidence" value="ECO:0007669"/>
    <property type="project" value="InterPro"/>
</dbReference>
<keyword evidence="8" id="KW-1185">Reference proteome</keyword>
<evidence type="ECO:0000259" key="6">
    <source>
        <dbReference type="Pfam" id="PF02826"/>
    </source>
</evidence>
<dbReference type="InterPro" id="IPR050418">
    <property type="entry name" value="D-iso_2-hydroxyacid_DH_PdxB"/>
</dbReference>
<dbReference type="Gene3D" id="3.40.50.720">
    <property type="entry name" value="NAD(P)-binding Rossmann-like Domain"/>
    <property type="match status" value="2"/>
</dbReference>
<dbReference type="SUPFAM" id="SSF52283">
    <property type="entry name" value="Formate/glycerate dehydrogenase catalytic domain-like"/>
    <property type="match status" value="1"/>
</dbReference>
<dbReference type="Pfam" id="PF02826">
    <property type="entry name" value="2-Hacid_dh_C"/>
    <property type="match status" value="1"/>
</dbReference>
<evidence type="ECO:0000313" key="7">
    <source>
        <dbReference type="EMBL" id="MCK8488708.1"/>
    </source>
</evidence>
<comment type="caution">
    <text evidence="7">The sequence shown here is derived from an EMBL/GenBank/DDBJ whole genome shotgun (WGS) entry which is preliminary data.</text>
</comment>
<feature type="domain" description="D-isomer specific 2-hydroxyacid dehydrogenase catalytic" evidence="5">
    <location>
        <begin position="22"/>
        <end position="298"/>
    </location>
</feature>
<dbReference type="CDD" id="cd12170">
    <property type="entry name" value="2-Hacid_dh_9"/>
    <property type="match status" value="1"/>
</dbReference>
<dbReference type="PANTHER" id="PTHR43761:SF1">
    <property type="entry name" value="D-ISOMER SPECIFIC 2-HYDROXYACID DEHYDROGENASE CATALYTIC DOMAIN-CONTAINING PROTEIN-RELATED"/>
    <property type="match status" value="1"/>
</dbReference>
<dbReference type="AlphaFoldDB" id="A0A9X1Y3I2"/>
<dbReference type="InterPro" id="IPR006140">
    <property type="entry name" value="D-isomer_DH_NAD-bd"/>
</dbReference>
<dbReference type="EMBL" id="JALPRK010000016">
    <property type="protein sequence ID" value="MCK8488708.1"/>
    <property type="molecule type" value="Genomic_DNA"/>
</dbReference>
<reference evidence="7" key="1">
    <citation type="submission" date="2022-04" db="EMBL/GenBank/DDBJ databases">
        <authorList>
            <person name="Seo M.-J."/>
        </authorList>
    </citation>
    <scope>NUCLEOTIDE SEQUENCE</scope>
    <source>
        <strain evidence="7">MBLB2552</strain>
    </source>
</reference>
<feature type="domain" description="D-isomer specific 2-hydroxyacid dehydrogenase NAD-binding" evidence="6">
    <location>
        <begin position="136"/>
        <end position="244"/>
    </location>
</feature>
<comment type="similarity">
    <text evidence="1 4">Belongs to the D-isomer specific 2-hydroxyacid dehydrogenase family.</text>
</comment>
<dbReference type="Proteomes" id="UP001139534">
    <property type="component" value="Unassembled WGS sequence"/>
</dbReference>
<gene>
    <name evidence="7" type="ORF">M0651_16140</name>
</gene>
<evidence type="ECO:0000256" key="3">
    <source>
        <dbReference type="ARBA" id="ARBA00023027"/>
    </source>
</evidence>
<name>A0A9X1Y3I2_9BACL</name>
<dbReference type="GO" id="GO:0016616">
    <property type="term" value="F:oxidoreductase activity, acting on the CH-OH group of donors, NAD or NADP as acceptor"/>
    <property type="evidence" value="ECO:0007669"/>
    <property type="project" value="InterPro"/>
</dbReference>
<evidence type="ECO:0000259" key="5">
    <source>
        <dbReference type="Pfam" id="PF00389"/>
    </source>
</evidence>
<proteinExistence type="inferred from homology"/>
<keyword evidence="3" id="KW-0520">NAD</keyword>
<dbReference type="InterPro" id="IPR036291">
    <property type="entry name" value="NAD(P)-bd_dom_sf"/>
</dbReference>
<evidence type="ECO:0000256" key="2">
    <source>
        <dbReference type="ARBA" id="ARBA00023002"/>
    </source>
</evidence>
<protein>
    <submittedName>
        <fullName evidence="7">D-isomer specific 2-hydroxyacid dehydrogenase family protein</fullName>
    </submittedName>
</protein>
<dbReference type="Pfam" id="PF00389">
    <property type="entry name" value="2-Hacid_dh"/>
    <property type="match status" value="1"/>
</dbReference>
<keyword evidence="2 4" id="KW-0560">Oxidoreductase</keyword>
<accession>A0A9X1Y3I2</accession>
<dbReference type="SUPFAM" id="SSF51735">
    <property type="entry name" value="NAD(P)-binding Rossmann-fold domains"/>
    <property type="match status" value="1"/>
</dbReference>
<dbReference type="RefSeq" id="WP_248552770.1">
    <property type="nucleotide sequence ID" value="NZ_JALPRK010000016.1"/>
</dbReference>
<dbReference type="PANTHER" id="PTHR43761">
    <property type="entry name" value="D-ISOMER SPECIFIC 2-HYDROXYACID DEHYDROGENASE FAMILY PROTEIN (AFU_ORTHOLOGUE AFUA_1G13630)"/>
    <property type="match status" value="1"/>
</dbReference>
<evidence type="ECO:0000256" key="1">
    <source>
        <dbReference type="ARBA" id="ARBA00005854"/>
    </source>
</evidence>
<evidence type="ECO:0000313" key="8">
    <source>
        <dbReference type="Proteomes" id="UP001139534"/>
    </source>
</evidence>
<sequence>MKFNQITCVDNVGLEAWALEELQKFSKQPIIRFDQDPQNKDEVMERIQDADCVLVSWRTKIDREVIASYPSIRYIGMCCSLYDERSANVDIAAARAHGIEVRGVRDYGDEGVAEFVMSELIRLLKGLGPHQWLSEPVELQQRKLGIIGMGATGQILAHRASAFGMRVQYFSRSRKPESEQAGFEYASLRELLQTSEIISMHLPRNTHLLGPDEFAALGHGKILVNTSLGAPFEAAAFREWIRESGNYAIFDADAAGEFKTELHRYPQIIYTAKVSGFTREARGRLSRKVLDNLTSYLNASQ</sequence>